<dbReference type="PANTHER" id="PTHR43350">
    <property type="entry name" value="NAD-DEPENDENT ALCOHOL DEHYDROGENASE"/>
    <property type="match status" value="1"/>
</dbReference>
<dbReference type="InterPro" id="IPR013149">
    <property type="entry name" value="ADH-like_C"/>
</dbReference>
<dbReference type="InterPro" id="IPR011032">
    <property type="entry name" value="GroES-like_sf"/>
</dbReference>
<gene>
    <name evidence="8" type="primary">xylB</name>
    <name evidence="8" type="ORF">LCER1_G000237</name>
</gene>
<evidence type="ECO:0000313" key="8">
    <source>
        <dbReference type="EMBL" id="TVY59237.1"/>
    </source>
</evidence>
<keyword evidence="4 6" id="KW-0862">Zinc</keyword>
<dbReference type="Gene3D" id="3.90.180.10">
    <property type="entry name" value="Medium-chain alcohol dehydrogenases, catalytic domain"/>
    <property type="match status" value="1"/>
</dbReference>
<dbReference type="Pfam" id="PF00107">
    <property type="entry name" value="ADH_zinc_N"/>
    <property type="match status" value="1"/>
</dbReference>
<comment type="cofactor">
    <cofactor evidence="1 6">
        <name>Zn(2+)</name>
        <dbReference type="ChEBI" id="CHEBI:29105"/>
    </cofactor>
</comment>
<organism evidence="8 9">
    <name type="scientific">Lachnellula cervina</name>
    <dbReference type="NCBI Taxonomy" id="1316786"/>
    <lineage>
        <taxon>Eukaryota</taxon>
        <taxon>Fungi</taxon>
        <taxon>Dikarya</taxon>
        <taxon>Ascomycota</taxon>
        <taxon>Pezizomycotina</taxon>
        <taxon>Leotiomycetes</taxon>
        <taxon>Helotiales</taxon>
        <taxon>Lachnaceae</taxon>
        <taxon>Lachnellula</taxon>
    </lineage>
</organism>
<evidence type="ECO:0000313" key="9">
    <source>
        <dbReference type="Proteomes" id="UP000481288"/>
    </source>
</evidence>
<evidence type="ECO:0000256" key="1">
    <source>
        <dbReference type="ARBA" id="ARBA00001947"/>
    </source>
</evidence>
<sequence length="364" mass="39058">MEGPNPTPVSVRAIVAHEPAIGKPNWKLEHVRLRELKSNELLIRMVATGVCHTDLIFASMPSEAGPYPKVLGHEGAGYVHRVGSKVQNAVVGDSVLLSFQSCSACKNCKENHPSYCQQFSALNYSSEQEVFQMAGGSKPSGCFFGQSSFSGYAIVKESSTLKVTELVNDEEELKLFAPMGCGFQTGIGTVENLTIAGSQDTIVIIGLGSVGLTAIMAAKMKGCAMIIGVDRVPSRLEMATSFGATHVFNTSDKKLDLTRDVKALTGGNGSTITIDTTGNLGLIASGMDFTASRGQMVLLGAPAMDASLAVHLASFMQYIPKMIQWYREGKLPIDKIVKFYPVEDFQSAMSEMEAGITIKPIITW</sequence>
<dbReference type="Gene3D" id="3.40.50.720">
    <property type="entry name" value="NAD(P)-binding Rossmann-like Domain"/>
    <property type="match status" value="1"/>
</dbReference>
<dbReference type="Proteomes" id="UP000481288">
    <property type="component" value="Unassembled WGS sequence"/>
</dbReference>
<name>A0A7D8YZ55_9HELO</name>
<dbReference type="SUPFAM" id="SSF50129">
    <property type="entry name" value="GroES-like"/>
    <property type="match status" value="1"/>
</dbReference>
<dbReference type="SMART" id="SM00829">
    <property type="entry name" value="PKS_ER"/>
    <property type="match status" value="1"/>
</dbReference>
<evidence type="ECO:0000256" key="6">
    <source>
        <dbReference type="RuleBase" id="RU361277"/>
    </source>
</evidence>
<comment type="similarity">
    <text evidence="2 6">Belongs to the zinc-containing alcohol dehydrogenase family.</text>
</comment>
<reference evidence="8 9" key="1">
    <citation type="submission" date="2018-05" db="EMBL/GenBank/DDBJ databases">
        <title>Whole genome sequencing for identification of molecular markers to develop diagnostic detection tools for the regulated plant pathogen Lachnellula willkommii.</title>
        <authorList>
            <person name="Giroux E."/>
            <person name="Bilodeau G."/>
        </authorList>
    </citation>
    <scope>NUCLEOTIDE SEQUENCE [LARGE SCALE GENOMIC DNA]</scope>
    <source>
        <strain evidence="8 9">CBS 625.97</strain>
    </source>
</reference>
<evidence type="ECO:0000256" key="3">
    <source>
        <dbReference type="ARBA" id="ARBA00022723"/>
    </source>
</evidence>
<evidence type="ECO:0000259" key="7">
    <source>
        <dbReference type="SMART" id="SM00829"/>
    </source>
</evidence>
<protein>
    <submittedName>
        <fullName evidence="8">Aryl-alcohol dehydrogenase</fullName>
    </submittedName>
</protein>
<feature type="domain" description="Enoyl reductase (ER)" evidence="7">
    <location>
        <begin position="22"/>
        <end position="362"/>
    </location>
</feature>
<keyword evidence="3 6" id="KW-0479">Metal-binding</keyword>
<dbReference type="OrthoDB" id="1560166at2759"/>
<keyword evidence="9" id="KW-1185">Reference proteome</keyword>
<comment type="caution">
    <text evidence="8">The sequence shown here is derived from an EMBL/GenBank/DDBJ whole genome shotgun (WGS) entry which is preliminary data.</text>
</comment>
<proteinExistence type="inferred from homology"/>
<dbReference type="PROSITE" id="PS00059">
    <property type="entry name" value="ADH_ZINC"/>
    <property type="match status" value="1"/>
</dbReference>
<evidence type="ECO:0000256" key="2">
    <source>
        <dbReference type="ARBA" id="ARBA00008072"/>
    </source>
</evidence>
<dbReference type="SUPFAM" id="SSF51735">
    <property type="entry name" value="NAD(P)-binding Rossmann-fold domains"/>
    <property type="match status" value="1"/>
</dbReference>
<dbReference type="Pfam" id="PF08240">
    <property type="entry name" value="ADH_N"/>
    <property type="match status" value="1"/>
</dbReference>
<keyword evidence="5" id="KW-0560">Oxidoreductase</keyword>
<dbReference type="AlphaFoldDB" id="A0A7D8YZ55"/>
<dbReference type="GO" id="GO:0008270">
    <property type="term" value="F:zinc ion binding"/>
    <property type="evidence" value="ECO:0007669"/>
    <property type="project" value="InterPro"/>
</dbReference>
<dbReference type="GO" id="GO:0016491">
    <property type="term" value="F:oxidoreductase activity"/>
    <property type="evidence" value="ECO:0007669"/>
    <property type="project" value="UniProtKB-KW"/>
</dbReference>
<dbReference type="PANTHER" id="PTHR43350:SF2">
    <property type="entry name" value="GROES-LIKE ZINC-BINDING ALCOHOL DEHYDROGENASE FAMILY PROTEIN"/>
    <property type="match status" value="1"/>
</dbReference>
<evidence type="ECO:0000256" key="4">
    <source>
        <dbReference type="ARBA" id="ARBA00022833"/>
    </source>
</evidence>
<dbReference type="InterPro" id="IPR020843">
    <property type="entry name" value="ER"/>
</dbReference>
<dbReference type="CDD" id="cd08278">
    <property type="entry name" value="benzyl_alcohol_DH"/>
    <property type="match status" value="1"/>
</dbReference>
<dbReference type="EMBL" id="QGMG01000009">
    <property type="protein sequence ID" value="TVY59237.1"/>
    <property type="molecule type" value="Genomic_DNA"/>
</dbReference>
<dbReference type="InterPro" id="IPR002328">
    <property type="entry name" value="ADH_Zn_CS"/>
</dbReference>
<dbReference type="InterPro" id="IPR013154">
    <property type="entry name" value="ADH-like_N"/>
</dbReference>
<accession>A0A7D8YZ55</accession>
<evidence type="ECO:0000256" key="5">
    <source>
        <dbReference type="ARBA" id="ARBA00023002"/>
    </source>
</evidence>
<dbReference type="InterPro" id="IPR036291">
    <property type="entry name" value="NAD(P)-bd_dom_sf"/>
</dbReference>